<evidence type="ECO:0000256" key="1">
    <source>
        <dbReference type="SAM" id="Phobius"/>
    </source>
</evidence>
<keyword evidence="1" id="KW-1133">Transmembrane helix</keyword>
<accession>A0A1I1NI28</accession>
<protein>
    <submittedName>
        <fullName evidence="2">Uncharacterized protein</fullName>
    </submittedName>
</protein>
<sequence length="91" mass="9700">MSTAQRLRQTGASTEGASLRLAARLLLAGQLLFIVITQFHTGGDANNHVSIFARYADSGDWKGVHALQFGAIALLTAGLLGLPRVWLTPDL</sequence>
<keyword evidence="3" id="KW-1185">Reference proteome</keyword>
<feature type="transmembrane region" description="Helical" evidence="1">
    <location>
        <begin position="66"/>
        <end position="87"/>
    </location>
</feature>
<feature type="transmembrane region" description="Helical" evidence="1">
    <location>
        <begin position="21"/>
        <end position="40"/>
    </location>
</feature>
<evidence type="ECO:0000313" key="2">
    <source>
        <dbReference type="EMBL" id="SFC97364.1"/>
    </source>
</evidence>
<dbReference type="AlphaFoldDB" id="A0A1I1NI28"/>
<dbReference type="EMBL" id="FOLB01000017">
    <property type="protein sequence ID" value="SFC97364.1"/>
    <property type="molecule type" value="Genomic_DNA"/>
</dbReference>
<evidence type="ECO:0000313" key="3">
    <source>
        <dbReference type="Proteomes" id="UP000198832"/>
    </source>
</evidence>
<proteinExistence type="predicted"/>
<gene>
    <name evidence="2" type="ORF">SAMN04487968_11739</name>
</gene>
<keyword evidence="1" id="KW-0812">Transmembrane</keyword>
<dbReference type="RefSeq" id="WP_091126407.1">
    <property type="nucleotide sequence ID" value="NZ_FOLB01000017.1"/>
</dbReference>
<dbReference type="Proteomes" id="UP000198832">
    <property type="component" value="Unassembled WGS sequence"/>
</dbReference>
<name>A0A1I1NI28_9ACTN</name>
<dbReference type="STRING" id="574651.SAMN04487968_11739"/>
<dbReference type="OrthoDB" id="8019199at2"/>
<keyword evidence="1" id="KW-0472">Membrane</keyword>
<reference evidence="2 3" key="1">
    <citation type="submission" date="2016-10" db="EMBL/GenBank/DDBJ databases">
        <authorList>
            <person name="de Groot N.N."/>
        </authorList>
    </citation>
    <scope>NUCLEOTIDE SEQUENCE [LARGE SCALE GENOMIC DNA]</scope>
    <source>
        <strain evidence="2 3">CGMCC 1.7056</strain>
    </source>
</reference>
<organism evidence="2 3">
    <name type="scientific">Nocardioides terrae</name>
    <dbReference type="NCBI Taxonomy" id="574651"/>
    <lineage>
        <taxon>Bacteria</taxon>
        <taxon>Bacillati</taxon>
        <taxon>Actinomycetota</taxon>
        <taxon>Actinomycetes</taxon>
        <taxon>Propionibacteriales</taxon>
        <taxon>Nocardioidaceae</taxon>
        <taxon>Nocardioides</taxon>
    </lineage>
</organism>